<dbReference type="AlphaFoldDB" id="A0A517MKM0"/>
<dbReference type="InterPro" id="IPR011453">
    <property type="entry name" value="DUF1559"/>
</dbReference>
<sequence length="315" mass="33406">MNRVRLRGGFTLVELLVVIAIIGVLVGLLLPAVQAAREAARRMQCGNNLKQMALAMHNYNDVNKTFPIGSNQFNHSGFVSARGFMGWATGILPFIEQGSLYDKYSHVHDSLSSVNEAVRTTSLPAYNCPSDIGAGQLLTPSTGACCGRKFATSSYRGVSGRSDGAAYYDDAAHFSVTRSQDKGVLTAIGNGVSPTRFADIVDGTSHTLLVGEAHTRTTPTRGTFWAHSYTSYALSSITVGYPVPSFGITDYAICEQTANDLGVSTNACKRFIGSFHPSGVQFAKADGSVTFISETIDLVVLGNMATIAGGEVPGQ</sequence>
<dbReference type="InterPro" id="IPR027558">
    <property type="entry name" value="Pre_pil_HX9DG_C"/>
</dbReference>
<dbReference type="PANTHER" id="PTHR30093">
    <property type="entry name" value="GENERAL SECRETION PATHWAY PROTEIN G"/>
    <property type="match status" value="1"/>
</dbReference>
<dbReference type="Gene3D" id="3.30.700.10">
    <property type="entry name" value="Glycoprotein, Type 4 Pilin"/>
    <property type="match status" value="1"/>
</dbReference>
<dbReference type="OrthoDB" id="255848at2"/>
<name>A0A517MKM0_9BACT</name>
<dbReference type="Proteomes" id="UP000320672">
    <property type="component" value="Chromosome"/>
</dbReference>
<dbReference type="PANTHER" id="PTHR30093:SF2">
    <property type="entry name" value="TYPE II SECRETION SYSTEM PROTEIN H"/>
    <property type="match status" value="1"/>
</dbReference>
<accession>A0A517MKM0</accession>
<dbReference type="SUPFAM" id="SSF54523">
    <property type="entry name" value="Pili subunits"/>
    <property type="match status" value="1"/>
</dbReference>
<dbReference type="InterPro" id="IPR012902">
    <property type="entry name" value="N_methyl_site"/>
</dbReference>
<dbReference type="NCBIfam" id="TIGR04294">
    <property type="entry name" value="pre_pil_HX9DG"/>
    <property type="match status" value="1"/>
</dbReference>
<dbReference type="NCBIfam" id="TIGR02532">
    <property type="entry name" value="IV_pilin_GFxxxE"/>
    <property type="match status" value="1"/>
</dbReference>
<dbReference type="KEGG" id="rml:FF011L_41860"/>
<evidence type="ECO:0000313" key="3">
    <source>
        <dbReference type="Proteomes" id="UP000320672"/>
    </source>
</evidence>
<dbReference type="Pfam" id="PF07596">
    <property type="entry name" value="SBP_bac_10"/>
    <property type="match status" value="1"/>
</dbReference>
<dbReference type="EMBL" id="CP036262">
    <property type="protein sequence ID" value="QDS95390.1"/>
    <property type="molecule type" value="Genomic_DNA"/>
</dbReference>
<proteinExistence type="predicted"/>
<protein>
    <recommendedName>
        <fullName evidence="1">DUF1559 domain-containing protein</fullName>
    </recommendedName>
</protein>
<feature type="domain" description="DUF1559" evidence="1">
    <location>
        <begin position="34"/>
        <end position="298"/>
    </location>
</feature>
<organism evidence="2 3">
    <name type="scientific">Roseimaritima multifibrata</name>
    <dbReference type="NCBI Taxonomy" id="1930274"/>
    <lineage>
        <taxon>Bacteria</taxon>
        <taxon>Pseudomonadati</taxon>
        <taxon>Planctomycetota</taxon>
        <taxon>Planctomycetia</taxon>
        <taxon>Pirellulales</taxon>
        <taxon>Pirellulaceae</taxon>
        <taxon>Roseimaritima</taxon>
    </lineage>
</organism>
<keyword evidence="3" id="KW-1185">Reference proteome</keyword>
<evidence type="ECO:0000313" key="2">
    <source>
        <dbReference type="EMBL" id="QDS95390.1"/>
    </source>
</evidence>
<dbReference type="RefSeq" id="WP_145353498.1">
    <property type="nucleotide sequence ID" value="NZ_CP036262.1"/>
</dbReference>
<dbReference type="Pfam" id="PF07963">
    <property type="entry name" value="N_methyl"/>
    <property type="match status" value="1"/>
</dbReference>
<dbReference type="InterPro" id="IPR045584">
    <property type="entry name" value="Pilin-like"/>
</dbReference>
<evidence type="ECO:0000259" key="1">
    <source>
        <dbReference type="Pfam" id="PF07596"/>
    </source>
</evidence>
<dbReference type="PROSITE" id="PS00409">
    <property type="entry name" value="PROKAR_NTER_METHYL"/>
    <property type="match status" value="1"/>
</dbReference>
<gene>
    <name evidence="2" type="ORF">FF011L_41860</name>
</gene>
<reference evidence="2 3" key="1">
    <citation type="submission" date="2019-02" db="EMBL/GenBank/DDBJ databases">
        <title>Deep-cultivation of Planctomycetes and their phenomic and genomic characterization uncovers novel biology.</title>
        <authorList>
            <person name="Wiegand S."/>
            <person name="Jogler M."/>
            <person name="Boedeker C."/>
            <person name="Pinto D."/>
            <person name="Vollmers J."/>
            <person name="Rivas-Marin E."/>
            <person name="Kohn T."/>
            <person name="Peeters S.H."/>
            <person name="Heuer A."/>
            <person name="Rast P."/>
            <person name="Oberbeckmann S."/>
            <person name="Bunk B."/>
            <person name="Jeske O."/>
            <person name="Meyerdierks A."/>
            <person name="Storesund J.E."/>
            <person name="Kallscheuer N."/>
            <person name="Luecker S."/>
            <person name="Lage O.M."/>
            <person name="Pohl T."/>
            <person name="Merkel B.J."/>
            <person name="Hornburger P."/>
            <person name="Mueller R.-W."/>
            <person name="Bruemmer F."/>
            <person name="Labrenz M."/>
            <person name="Spormann A.M."/>
            <person name="Op den Camp H."/>
            <person name="Overmann J."/>
            <person name="Amann R."/>
            <person name="Jetten M.S.M."/>
            <person name="Mascher T."/>
            <person name="Medema M.H."/>
            <person name="Devos D.P."/>
            <person name="Kaster A.-K."/>
            <person name="Ovreas L."/>
            <person name="Rohde M."/>
            <person name="Galperin M.Y."/>
            <person name="Jogler C."/>
        </authorList>
    </citation>
    <scope>NUCLEOTIDE SEQUENCE [LARGE SCALE GENOMIC DNA]</scope>
    <source>
        <strain evidence="2 3">FF011L</strain>
    </source>
</reference>